<dbReference type="EMBL" id="AZBU02000001">
    <property type="protein sequence ID" value="TMS37128.1"/>
    <property type="molecule type" value="Genomic_DNA"/>
</dbReference>
<name>A0A4U8UYW7_STECR</name>
<comment type="caution">
    <text evidence="1">The sequence shown here is derived from an EMBL/GenBank/DDBJ whole genome shotgun (WGS) entry which is preliminary data.</text>
</comment>
<dbReference type="Proteomes" id="UP000298663">
    <property type="component" value="Unassembled WGS sequence"/>
</dbReference>
<sequence>MPSIHERGQAIERRARKLSQRRRQFRFAHRPVHPDKAAVVQLANERGALGSNTTIEKSRVLRTFRGAFGNHIPTRCLAMSNKNSSN</sequence>
<reference evidence="1 2" key="1">
    <citation type="journal article" date="2015" name="Genome Biol.">
        <title>Comparative genomics of Steinernema reveals deeply conserved gene regulatory networks.</title>
        <authorList>
            <person name="Dillman A.R."/>
            <person name="Macchietto M."/>
            <person name="Porter C.F."/>
            <person name="Rogers A."/>
            <person name="Williams B."/>
            <person name="Antoshechkin I."/>
            <person name="Lee M.M."/>
            <person name="Goodwin Z."/>
            <person name="Lu X."/>
            <person name="Lewis E.E."/>
            <person name="Goodrich-Blair H."/>
            <person name="Stock S.P."/>
            <person name="Adams B.J."/>
            <person name="Sternberg P.W."/>
            <person name="Mortazavi A."/>
        </authorList>
    </citation>
    <scope>NUCLEOTIDE SEQUENCE [LARGE SCALE GENOMIC DNA]</scope>
    <source>
        <strain evidence="1 2">ALL</strain>
    </source>
</reference>
<keyword evidence="2" id="KW-1185">Reference proteome</keyword>
<organism evidence="1 2">
    <name type="scientific">Steinernema carpocapsae</name>
    <name type="common">Entomopathogenic nematode</name>
    <dbReference type="NCBI Taxonomy" id="34508"/>
    <lineage>
        <taxon>Eukaryota</taxon>
        <taxon>Metazoa</taxon>
        <taxon>Ecdysozoa</taxon>
        <taxon>Nematoda</taxon>
        <taxon>Chromadorea</taxon>
        <taxon>Rhabditida</taxon>
        <taxon>Tylenchina</taxon>
        <taxon>Panagrolaimomorpha</taxon>
        <taxon>Strongyloidoidea</taxon>
        <taxon>Steinernematidae</taxon>
        <taxon>Steinernema</taxon>
    </lineage>
</organism>
<evidence type="ECO:0000313" key="1">
    <source>
        <dbReference type="EMBL" id="TMS37128.1"/>
    </source>
</evidence>
<proteinExistence type="predicted"/>
<dbReference type="AlphaFoldDB" id="A0A4U8UYW7"/>
<protein>
    <submittedName>
        <fullName evidence="1">Uncharacterized protein</fullName>
    </submittedName>
</protein>
<reference evidence="1 2" key="2">
    <citation type="journal article" date="2019" name="G3 (Bethesda)">
        <title>Hybrid Assembly of the Genome of the Entomopathogenic Nematode Steinernema carpocapsae Identifies the X-Chromosome.</title>
        <authorList>
            <person name="Serra L."/>
            <person name="Macchietto M."/>
            <person name="Macias-Munoz A."/>
            <person name="McGill C.J."/>
            <person name="Rodriguez I.M."/>
            <person name="Rodriguez B."/>
            <person name="Murad R."/>
            <person name="Mortazavi A."/>
        </authorList>
    </citation>
    <scope>NUCLEOTIDE SEQUENCE [LARGE SCALE GENOMIC DNA]</scope>
    <source>
        <strain evidence="1 2">ALL</strain>
    </source>
</reference>
<accession>A0A4U8UYW7</accession>
<gene>
    <name evidence="1" type="ORF">L596_004128</name>
</gene>
<evidence type="ECO:0000313" key="2">
    <source>
        <dbReference type="Proteomes" id="UP000298663"/>
    </source>
</evidence>